<comment type="caution">
    <text evidence="1">The sequence shown here is derived from an EMBL/GenBank/DDBJ whole genome shotgun (WGS) entry which is preliminary data.</text>
</comment>
<evidence type="ECO:0000313" key="1">
    <source>
        <dbReference type="EMBL" id="CAD2162013.1"/>
    </source>
</evidence>
<sequence length="41" mass="5038">MEIRSSIERKYTSIFLLKPSYRLFFFSITFTTKRSFISTFF</sequence>
<organism evidence="1 2">
    <name type="scientific">Meloidogyne enterolobii</name>
    <name type="common">Root-knot nematode worm</name>
    <name type="synonym">Meloidogyne mayaguensis</name>
    <dbReference type="NCBI Taxonomy" id="390850"/>
    <lineage>
        <taxon>Eukaryota</taxon>
        <taxon>Metazoa</taxon>
        <taxon>Ecdysozoa</taxon>
        <taxon>Nematoda</taxon>
        <taxon>Chromadorea</taxon>
        <taxon>Rhabditida</taxon>
        <taxon>Tylenchina</taxon>
        <taxon>Tylenchomorpha</taxon>
        <taxon>Tylenchoidea</taxon>
        <taxon>Meloidogynidae</taxon>
        <taxon>Meloidogyninae</taxon>
        <taxon>Meloidogyne</taxon>
    </lineage>
</organism>
<reference evidence="1 2" key="1">
    <citation type="submission" date="2020-08" db="EMBL/GenBank/DDBJ databases">
        <authorList>
            <person name="Koutsovoulos G."/>
            <person name="Danchin GJ E."/>
        </authorList>
    </citation>
    <scope>NUCLEOTIDE SEQUENCE [LARGE SCALE GENOMIC DNA]</scope>
</reference>
<name>A0A6V7UMV6_MELEN</name>
<proteinExistence type="predicted"/>
<dbReference type="EMBL" id="CAJEWN010000089">
    <property type="protein sequence ID" value="CAD2162013.1"/>
    <property type="molecule type" value="Genomic_DNA"/>
</dbReference>
<dbReference type="Proteomes" id="UP000580250">
    <property type="component" value="Unassembled WGS sequence"/>
</dbReference>
<evidence type="ECO:0000313" key="2">
    <source>
        <dbReference type="Proteomes" id="UP000580250"/>
    </source>
</evidence>
<protein>
    <submittedName>
        <fullName evidence="1">Uncharacterized protein</fullName>
    </submittedName>
</protein>
<gene>
    <name evidence="1" type="ORF">MENT_LOCUS15169</name>
</gene>
<accession>A0A6V7UMV6</accession>
<dbReference type="AlphaFoldDB" id="A0A6V7UMV6"/>